<sequence>MTSGFLSTNVFRGLAFRVLLFLSLALLPIGLIAVVQTREIADQNLSNAELSLLAITEQASALQSNSIQEAFGAADALASIVNLIKDDDVSCSAFLREYQETSDLYTVISFIQPDGKRECVSSGIQDDVSRREIFMKMIREKERMASIVMNSMQSKEPVLVVTNPLKVDGTLIGFINMSIPERVLAKVSNPEIKVPPTAMLTFNTQGEILTTENGRSLAESELPSFAALKWYVGQSGRVFRDVNKSGKERVYAVLPIVPGVVYAMSVWPTDSSLLKAGSTTALSLFLPVAMWIASLIVAFWALNRLAIKHIGKLSRQMRHFALNRTLPRTALGGVVPTEIVNMEQAFIGMAESILRDEAKLEDNLRQKNILLKEVHHRVKNNLQLISSIMNMQIRQASTQEAKRVLQRLQDRILSLATVHKSLYQNDSLTRVDGGMLTNEIVNQLLSVGLPSGSGVKIIQHYEAIQLDPDDAAPLTLLVSEAITNAMKYVAIGENADSFIELNLSYTGAESARLLVKNTTGGGQDEPGTGLGSRLINAFSRQLNGRVEANEEDGVYTLCVEFHVPLQSKEVYDY</sequence>
<organism evidence="10">
    <name type="scientific">marine sediment metagenome</name>
    <dbReference type="NCBI Taxonomy" id="412755"/>
    <lineage>
        <taxon>unclassified sequences</taxon>
        <taxon>metagenomes</taxon>
        <taxon>ecological metagenomes</taxon>
    </lineage>
</organism>
<accession>A0A0F9QV59</accession>
<dbReference type="PANTHER" id="PTHR41523">
    <property type="entry name" value="TWO-COMPONENT SYSTEM SENSOR PROTEIN"/>
    <property type="match status" value="1"/>
</dbReference>
<feature type="domain" description="Histidine kinase/HSP90-like ATPase" evidence="9">
    <location>
        <begin position="469"/>
        <end position="567"/>
    </location>
</feature>
<protein>
    <recommendedName>
        <fullName evidence="2">histidine kinase</fullName>
        <ecNumber evidence="2">2.7.13.3</ecNumber>
    </recommendedName>
</protein>
<dbReference type="Gene3D" id="3.30.565.10">
    <property type="entry name" value="Histidine kinase-like ATPase, C-terminal domain"/>
    <property type="match status" value="1"/>
</dbReference>
<gene>
    <name evidence="10" type="ORF">LCGC14_0655320</name>
</gene>
<dbReference type="PANTHER" id="PTHR41523:SF8">
    <property type="entry name" value="ETHYLENE RESPONSE SENSOR PROTEIN"/>
    <property type="match status" value="1"/>
</dbReference>
<evidence type="ECO:0000256" key="2">
    <source>
        <dbReference type="ARBA" id="ARBA00012438"/>
    </source>
</evidence>
<evidence type="ECO:0000256" key="1">
    <source>
        <dbReference type="ARBA" id="ARBA00000085"/>
    </source>
</evidence>
<evidence type="ECO:0000259" key="9">
    <source>
        <dbReference type="SMART" id="SM00387"/>
    </source>
</evidence>
<comment type="catalytic activity">
    <reaction evidence="1">
        <text>ATP + protein L-histidine = ADP + protein N-phospho-L-histidine.</text>
        <dbReference type="EC" id="2.7.13.3"/>
    </reaction>
</comment>
<dbReference type="Gene3D" id="3.30.450.20">
    <property type="entry name" value="PAS domain"/>
    <property type="match status" value="2"/>
</dbReference>
<evidence type="ECO:0000256" key="6">
    <source>
        <dbReference type="ARBA" id="ARBA00022777"/>
    </source>
</evidence>
<keyword evidence="8" id="KW-0472">Membrane</keyword>
<comment type="caution">
    <text evidence="10">The sequence shown here is derived from an EMBL/GenBank/DDBJ whole genome shotgun (WGS) entry which is preliminary data.</text>
</comment>
<reference evidence="10" key="1">
    <citation type="journal article" date="2015" name="Nature">
        <title>Complex archaea that bridge the gap between prokaryotes and eukaryotes.</title>
        <authorList>
            <person name="Spang A."/>
            <person name="Saw J.H."/>
            <person name="Jorgensen S.L."/>
            <person name="Zaremba-Niedzwiedzka K."/>
            <person name="Martijn J."/>
            <person name="Lind A.E."/>
            <person name="van Eijk R."/>
            <person name="Schleper C."/>
            <person name="Guy L."/>
            <person name="Ettema T.J."/>
        </authorList>
    </citation>
    <scope>NUCLEOTIDE SEQUENCE</scope>
</reference>
<dbReference type="EC" id="2.7.13.3" evidence="2"/>
<dbReference type="GO" id="GO:0004673">
    <property type="term" value="F:protein histidine kinase activity"/>
    <property type="evidence" value="ECO:0007669"/>
    <property type="project" value="UniProtKB-EC"/>
</dbReference>
<dbReference type="InterPro" id="IPR011495">
    <property type="entry name" value="Sig_transdc_His_kin_sub2_dim/P"/>
</dbReference>
<dbReference type="GO" id="GO:0005524">
    <property type="term" value="F:ATP binding"/>
    <property type="evidence" value="ECO:0007669"/>
    <property type="project" value="UniProtKB-KW"/>
</dbReference>
<dbReference type="EMBL" id="LAZR01001233">
    <property type="protein sequence ID" value="KKN48185.1"/>
    <property type="molecule type" value="Genomic_DNA"/>
</dbReference>
<dbReference type="SMART" id="SM00387">
    <property type="entry name" value="HATPase_c"/>
    <property type="match status" value="1"/>
</dbReference>
<evidence type="ECO:0000256" key="7">
    <source>
        <dbReference type="ARBA" id="ARBA00022840"/>
    </source>
</evidence>
<keyword evidence="4" id="KW-0808">Transferase</keyword>
<dbReference type="InterPro" id="IPR036890">
    <property type="entry name" value="HATPase_C_sf"/>
</dbReference>
<name>A0A0F9QV59_9ZZZZ</name>
<keyword evidence="8" id="KW-1133">Transmembrane helix</keyword>
<dbReference type="AlphaFoldDB" id="A0A0F9QV59"/>
<keyword evidence="7" id="KW-0067">ATP-binding</keyword>
<keyword evidence="6" id="KW-0418">Kinase</keyword>
<proteinExistence type="predicted"/>
<keyword evidence="5" id="KW-0547">Nucleotide-binding</keyword>
<evidence type="ECO:0000256" key="8">
    <source>
        <dbReference type="SAM" id="Phobius"/>
    </source>
</evidence>
<evidence type="ECO:0000256" key="3">
    <source>
        <dbReference type="ARBA" id="ARBA00022553"/>
    </source>
</evidence>
<feature type="transmembrane region" description="Helical" evidence="8">
    <location>
        <begin position="14"/>
        <end position="35"/>
    </location>
</feature>
<keyword evidence="8" id="KW-0812">Transmembrane</keyword>
<keyword evidence="3" id="KW-0597">Phosphoprotein</keyword>
<evidence type="ECO:0000313" key="10">
    <source>
        <dbReference type="EMBL" id="KKN48185.1"/>
    </source>
</evidence>
<dbReference type="InterPro" id="IPR003594">
    <property type="entry name" value="HATPase_dom"/>
</dbReference>
<dbReference type="SUPFAM" id="SSF55874">
    <property type="entry name" value="ATPase domain of HSP90 chaperone/DNA topoisomerase II/histidine kinase"/>
    <property type="match status" value="1"/>
</dbReference>
<feature type="transmembrane region" description="Helical" evidence="8">
    <location>
        <begin position="250"/>
        <end position="269"/>
    </location>
</feature>
<dbReference type="Pfam" id="PF07568">
    <property type="entry name" value="HisKA_2"/>
    <property type="match status" value="1"/>
</dbReference>
<evidence type="ECO:0000256" key="4">
    <source>
        <dbReference type="ARBA" id="ARBA00022679"/>
    </source>
</evidence>
<evidence type="ECO:0000256" key="5">
    <source>
        <dbReference type="ARBA" id="ARBA00022741"/>
    </source>
</evidence>
<feature type="transmembrane region" description="Helical" evidence="8">
    <location>
        <begin position="281"/>
        <end position="302"/>
    </location>
</feature>